<name>A0A0W7WLK6_9RHOB</name>
<evidence type="ECO:0000313" key="12">
    <source>
        <dbReference type="Proteomes" id="UP000054396"/>
    </source>
</evidence>
<evidence type="ECO:0000256" key="6">
    <source>
        <dbReference type="ARBA" id="ARBA00023136"/>
    </source>
</evidence>
<dbReference type="Gene3D" id="1.10.3730.20">
    <property type="match status" value="1"/>
</dbReference>
<keyword evidence="2" id="KW-0813">Transport</keyword>
<dbReference type="EMBL" id="LPXO01000003">
    <property type="protein sequence ID" value="KUF11423.1"/>
    <property type="molecule type" value="Genomic_DNA"/>
</dbReference>
<gene>
    <name evidence="11" type="ORF">AVJ23_06560</name>
</gene>
<feature type="transmembrane region" description="Helical" evidence="10">
    <location>
        <begin position="84"/>
        <end position="102"/>
    </location>
</feature>
<keyword evidence="12" id="KW-1185">Reference proteome</keyword>
<feature type="transmembrane region" description="Helical" evidence="10">
    <location>
        <begin position="27"/>
        <end position="50"/>
    </location>
</feature>
<dbReference type="PANTHER" id="PTHR30561:SF0">
    <property type="entry name" value="GUANIDINIUM EXPORTER"/>
    <property type="match status" value="1"/>
</dbReference>
<organism evidence="11 12">
    <name type="scientific">Pseudoponticoccus marisrubri</name>
    <dbReference type="NCBI Taxonomy" id="1685382"/>
    <lineage>
        <taxon>Bacteria</taxon>
        <taxon>Pseudomonadati</taxon>
        <taxon>Pseudomonadota</taxon>
        <taxon>Alphaproteobacteria</taxon>
        <taxon>Rhodobacterales</taxon>
        <taxon>Roseobacteraceae</taxon>
        <taxon>Pseudoponticoccus</taxon>
    </lineage>
</organism>
<evidence type="ECO:0000256" key="4">
    <source>
        <dbReference type="ARBA" id="ARBA00022692"/>
    </source>
</evidence>
<dbReference type="RefSeq" id="WP_058861368.1">
    <property type="nucleotide sequence ID" value="NZ_LPXO01000003.1"/>
</dbReference>
<dbReference type="AlphaFoldDB" id="A0A0W7WLK6"/>
<dbReference type="InterPro" id="IPR000390">
    <property type="entry name" value="Small_drug/metabolite_transptr"/>
</dbReference>
<dbReference type="InterPro" id="IPR037185">
    <property type="entry name" value="EmrE-like"/>
</dbReference>
<dbReference type="STRING" id="1685382.AVJ23_06560"/>
<evidence type="ECO:0000256" key="5">
    <source>
        <dbReference type="ARBA" id="ARBA00022989"/>
    </source>
</evidence>
<evidence type="ECO:0000256" key="9">
    <source>
        <dbReference type="RuleBase" id="RU003942"/>
    </source>
</evidence>
<evidence type="ECO:0000256" key="3">
    <source>
        <dbReference type="ARBA" id="ARBA00022475"/>
    </source>
</evidence>
<dbReference type="SUPFAM" id="SSF103481">
    <property type="entry name" value="Multidrug resistance efflux transporter EmrE"/>
    <property type="match status" value="1"/>
</dbReference>
<dbReference type="PANTHER" id="PTHR30561">
    <property type="entry name" value="SMR FAMILY PROTON-DEPENDENT DRUG EFFLUX TRANSPORTER SUGE"/>
    <property type="match status" value="1"/>
</dbReference>
<dbReference type="GO" id="GO:0022857">
    <property type="term" value="F:transmembrane transporter activity"/>
    <property type="evidence" value="ECO:0007669"/>
    <property type="project" value="InterPro"/>
</dbReference>
<accession>A0A0W7WLK6</accession>
<comment type="subcellular location">
    <subcellularLocation>
        <location evidence="1 9">Cell membrane</location>
        <topology evidence="1 9">Multi-pass membrane protein</topology>
    </subcellularLocation>
</comment>
<dbReference type="OrthoDB" id="9808638at2"/>
<dbReference type="InterPro" id="IPR045324">
    <property type="entry name" value="Small_multidrug_res"/>
</dbReference>
<evidence type="ECO:0000256" key="1">
    <source>
        <dbReference type="ARBA" id="ARBA00004651"/>
    </source>
</evidence>
<keyword evidence="6 10" id="KW-0472">Membrane</keyword>
<keyword evidence="5 10" id="KW-1133">Transmembrane helix</keyword>
<reference evidence="11 12" key="1">
    <citation type="submission" date="2015-12" db="EMBL/GenBank/DDBJ databases">
        <authorList>
            <person name="Shamseldin A."/>
            <person name="Moawad H."/>
            <person name="Abd El-Rahim W.M."/>
            <person name="Sadowsky M.J."/>
        </authorList>
    </citation>
    <scope>NUCLEOTIDE SEQUENCE [LARGE SCALE GENOMIC DNA]</scope>
    <source>
        <strain evidence="11 12">SJ5A-1</strain>
    </source>
</reference>
<evidence type="ECO:0000256" key="2">
    <source>
        <dbReference type="ARBA" id="ARBA00022448"/>
    </source>
</evidence>
<comment type="caution">
    <text evidence="11">The sequence shown here is derived from an EMBL/GenBank/DDBJ whole genome shotgun (WGS) entry which is preliminary data.</text>
</comment>
<evidence type="ECO:0000256" key="7">
    <source>
        <dbReference type="ARBA" id="ARBA00038151"/>
    </source>
</evidence>
<protein>
    <recommendedName>
        <fullName evidence="8">Guanidinium exporter</fullName>
    </recommendedName>
</protein>
<sequence>MAWIYLLIAGGLEVAWAAGLKKLGQAPSWTLGALTLVTMAAGLLALYAAMARLPLGIAYPIWTGIGSVGSVLVSVILFNQTLSWSGIAGLVLLIAGMVLLGADAS</sequence>
<feature type="transmembrane region" description="Helical" evidence="10">
    <location>
        <begin position="57"/>
        <end position="78"/>
    </location>
</feature>
<dbReference type="Proteomes" id="UP000054396">
    <property type="component" value="Unassembled WGS sequence"/>
</dbReference>
<comment type="similarity">
    <text evidence="7">Belongs to the drug/metabolite transporter (DMT) superfamily. Small multidrug resistance (SMR) (TC 2.A.7.1) family. Gdx/SugE subfamily.</text>
</comment>
<evidence type="ECO:0000256" key="8">
    <source>
        <dbReference type="ARBA" id="ARBA00039168"/>
    </source>
</evidence>
<dbReference type="GO" id="GO:0005886">
    <property type="term" value="C:plasma membrane"/>
    <property type="evidence" value="ECO:0007669"/>
    <property type="project" value="UniProtKB-SubCell"/>
</dbReference>
<dbReference type="Pfam" id="PF00893">
    <property type="entry name" value="Multi_Drug_Res"/>
    <property type="match status" value="1"/>
</dbReference>
<keyword evidence="4 9" id="KW-0812">Transmembrane</keyword>
<keyword evidence="3" id="KW-1003">Cell membrane</keyword>
<proteinExistence type="inferred from homology"/>
<evidence type="ECO:0000256" key="10">
    <source>
        <dbReference type="SAM" id="Phobius"/>
    </source>
</evidence>
<evidence type="ECO:0000313" key="11">
    <source>
        <dbReference type="EMBL" id="KUF11423.1"/>
    </source>
</evidence>